<organism evidence="2 3">
    <name type="scientific">Portunus trituberculatus</name>
    <name type="common">Swimming crab</name>
    <name type="synonym">Neptunus trituberculatus</name>
    <dbReference type="NCBI Taxonomy" id="210409"/>
    <lineage>
        <taxon>Eukaryota</taxon>
        <taxon>Metazoa</taxon>
        <taxon>Ecdysozoa</taxon>
        <taxon>Arthropoda</taxon>
        <taxon>Crustacea</taxon>
        <taxon>Multicrustacea</taxon>
        <taxon>Malacostraca</taxon>
        <taxon>Eumalacostraca</taxon>
        <taxon>Eucarida</taxon>
        <taxon>Decapoda</taxon>
        <taxon>Pleocyemata</taxon>
        <taxon>Brachyura</taxon>
        <taxon>Eubrachyura</taxon>
        <taxon>Portunoidea</taxon>
        <taxon>Portunidae</taxon>
        <taxon>Portuninae</taxon>
        <taxon>Portunus</taxon>
    </lineage>
</organism>
<dbReference type="AlphaFoldDB" id="A0A5B7FNY5"/>
<feature type="region of interest" description="Disordered" evidence="1">
    <location>
        <begin position="1"/>
        <end position="22"/>
    </location>
</feature>
<evidence type="ECO:0000313" key="2">
    <source>
        <dbReference type="EMBL" id="MPC47205.1"/>
    </source>
</evidence>
<keyword evidence="3" id="KW-1185">Reference proteome</keyword>
<name>A0A5B7FNY5_PORTR</name>
<accession>A0A5B7FNY5</accession>
<feature type="compositionally biased region" description="Polar residues" evidence="1">
    <location>
        <begin position="58"/>
        <end position="67"/>
    </location>
</feature>
<dbReference type="Proteomes" id="UP000324222">
    <property type="component" value="Unassembled WGS sequence"/>
</dbReference>
<gene>
    <name evidence="2" type="ORF">E2C01_040941</name>
</gene>
<feature type="region of interest" description="Disordered" evidence="1">
    <location>
        <begin position="57"/>
        <end position="78"/>
    </location>
</feature>
<reference evidence="2 3" key="1">
    <citation type="submission" date="2019-05" db="EMBL/GenBank/DDBJ databases">
        <title>Another draft genome of Portunus trituberculatus and its Hox gene families provides insights of decapod evolution.</title>
        <authorList>
            <person name="Jeong J.-H."/>
            <person name="Song I."/>
            <person name="Kim S."/>
            <person name="Choi T."/>
            <person name="Kim D."/>
            <person name="Ryu S."/>
            <person name="Kim W."/>
        </authorList>
    </citation>
    <scope>NUCLEOTIDE SEQUENCE [LARGE SCALE GENOMIC DNA]</scope>
    <source>
        <tissue evidence="2">Muscle</tissue>
    </source>
</reference>
<dbReference type="EMBL" id="VSRR010007613">
    <property type="protein sequence ID" value="MPC47205.1"/>
    <property type="molecule type" value="Genomic_DNA"/>
</dbReference>
<protein>
    <submittedName>
        <fullName evidence="2">Uncharacterized protein</fullName>
    </submittedName>
</protein>
<comment type="caution">
    <text evidence="2">The sequence shown here is derived from an EMBL/GenBank/DDBJ whole genome shotgun (WGS) entry which is preliminary data.</text>
</comment>
<evidence type="ECO:0000313" key="3">
    <source>
        <dbReference type="Proteomes" id="UP000324222"/>
    </source>
</evidence>
<proteinExistence type="predicted"/>
<sequence length="78" mass="8793">MSNQERRNQSTSGVGELTCGGNNNLVGNALLHKEKTELERNQRGIKGLKPRWKDRTTASHTLESYQSFKDHLPDTPSQ</sequence>
<feature type="compositionally biased region" description="Basic and acidic residues" evidence="1">
    <location>
        <begin position="68"/>
        <end position="78"/>
    </location>
</feature>
<evidence type="ECO:0000256" key="1">
    <source>
        <dbReference type="SAM" id="MobiDB-lite"/>
    </source>
</evidence>